<feature type="region of interest" description="Disordered" evidence="1">
    <location>
        <begin position="87"/>
        <end position="106"/>
    </location>
</feature>
<dbReference type="InterPro" id="IPR021355">
    <property type="entry name" value="Phage_Syn9_Gp224"/>
</dbReference>
<evidence type="ECO:0000313" key="3">
    <source>
        <dbReference type="EMBL" id="MBO0347573.1"/>
    </source>
</evidence>
<gene>
    <name evidence="3" type="ORF">J0895_00300</name>
</gene>
<protein>
    <submittedName>
        <fullName evidence="3">DUF2973 domain-containing protein</fullName>
    </submittedName>
</protein>
<evidence type="ECO:0000313" key="4">
    <source>
        <dbReference type="Proteomes" id="UP000664844"/>
    </source>
</evidence>
<proteinExistence type="predicted"/>
<reference evidence="3 4" key="1">
    <citation type="submission" date="2021-03" db="EMBL/GenBank/DDBJ databases">
        <title>Metabolic Capacity of the Antarctic Cyanobacterium Phormidium pseudopriestleyi that Sustains Oxygenic Photosynthesis in the Presence of Hydrogen Sulfide.</title>
        <authorList>
            <person name="Lumian J.E."/>
            <person name="Jungblut A.D."/>
            <person name="Dillon M.L."/>
            <person name="Hawes I."/>
            <person name="Doran P.T."/>
            <person name="Mackey T.J."/>
            <person name="Dick G.J."/>
            <person name="Grettenberger C.L."/>
            <person name="Sumner D.Y."/>
        </authorList>
    </citation>
    <scope>NUCLEOTIDE SEQUENCE [LARGE SCALE GENOMIC DNA]</scope>
    <source>
        <strain evidence="3 4">FRX01</strain>
    </source>
</reference>
<dbReference type="EMBL" id="JAFLQW010000009">
    <property type="protein sequence ID" value="MBO0347573.1"/>
    <property type="molecule type" value="Genomic_DNA"/>
</dbReference>
<comment type="caution">
    <text evidence="3">The sequence shown here is derived from an EMBL/GenBank/DDBJ whole genome shotgun (WGS) entry which is preliminary data.</text>
</comment>
<sequence>MLHLVYIFAFTILAFLAVGNLIRSLVMLSSESRTYPPGRGNSGSPNSAMGRYQRPVPHPELLDASGNVVNEPLMVMKSMTMDDARERLDALYDASPGGSGESKEEK</sequence>
<evidence type="ECO:0000256" key="2">
    <source>
        <dbReference type="SAM" id="Phobius"/>
    </source>
</evidence>
<keyword evidence="2" id="KW-1133">Transmembrane helix</keyword>
<keyword evidence="2" id="KW-0812">Transmembrane</keyword>
<keyword evidence="2" id="KW-0472">Membrane</keyword>
<dbReference type="Proteomes" id="UP000664844">
    <property type="component" value="Unassembled WGS sequence"/>
</dbReference>
<feature type="region of interest" description="Disordered" evidence="1">
    <location>
        <begin position="31"/>
        <end position="64"/>
    </location>
</feature>
<keyword evidence="4" id="KW-1185">Reference proteome</keyword>
<dbReference type="Pfam" id="PF11189">
    <property type="entry name" value="DUF2973"/>
    <property type="match status" value="1"/>
</dbReference>
<feature type="transmembrane region" description="Helical" evidence="2">
    <location>
        <begin position="6"/>
        <end position="26"/>
    </location>
</feature>
<organism evidence="3 4">
    <name type="scientific">Phormidium pseudopriestleyi FRX01</name>
    <dbReference type="NCBI Taxonomy" id="1759528"/>
    <lineage>
        <taxon>Bacteria</taxon>
        <taxon>Bacillati</taxon>
        <taxon>Cyanobacteriota</taxon>
        <taxon>Cyanophyceae</taxon>
        <taxon>Oscillatoriophycideae</taxon>
        <taxon>Oscillatoriales</taxon>
        <taxon>Oscillatoriaceae</taxon>
        <taxon>Phormidium</taxon>
    </lineage>
</organism>
<dbReference type="RefSeq" id="WP_207086154.1">
    <property type="nucleotide sequence ID" value="NZ_JAFLQW010000009.1"/>
</dbReference>
<name>A0ABS3FL57_9CYAN</name>
<accession>A0ABS3FL57</accession>
<evidence type="ECO:0000256" key="1">
    <source>
        <dbReference type="SAM" id="MobiDB-lite"/>
    </source>
</evidence>